<name>A0A9W8NI63_9PEZI</name>
<reference evidence="1" key="1">
    <citation type="submission" date="2022-07" db="EMBL/GenBank/DDBJ databases">
        <title>Genome Sequence of Xylaria arbuscula.</title>
        <authorList>
            <person name="Buettner E."/>
        </authorList>
    </citation>
    <scope>NUCLEOTIDE SEQUENCE</scope>
    <source>
        <strain evidence="1">VT107</strain>
    </source>
</reference>
<sequence length="363" mass="38828">MKSNTLLATTLVSLAGASPLQSRQLLDLALIDSAPDVSIYSPSIEEKPHIVEFDLPAATAAATASPLPVTATTEKRDLEGRTDACSPVSPVGTGPTAVPDTAAAFLAYSDFETAAVGAVTPDNYYRTFQNLQASSSAYGYSGFSYLDTYDTNECARRCDGVDSCLGFNIYFERDPTVVPGDDCLNPDSMTMIKCVYWGGYISAANAGNSGQYSRDFEVVIAGSNGYMKSQVPAISGYDGVALGNVAINAPLNCNNDDTYMGSKIFTTSFYDPGLCAAACESQNEYNTAHPPATGSPKICKFFVTFLAEKNGAPEGQMCVMYTQYWDTSYATNDGQWRGNDHYTNDYAFAYTNSVDAGLPVCKK</sequence>
<organism evidence="1 2">
    <name type="scientific">Xylaria arbuscula</name>
    <dbReference type="NCBI Taxonomy" id="114810"/>
    <lineage>
        <taxon>Eukaryota</taxon>
        <taxon>Fungi</taxon>
        <taxon>Dikarya</taxon>
        <taxon>Ascomycota</taxon>
        <taxon>Pezizomycotina</taxon>
        <taxon>Sordariomycetes</taxon>
        <taxon>Xylariomycetidae</taxon>
        <taxon>Xylariales</taxon>
        <taxon>Xylariaceae</taxon>
        <taxon>Xylaria</taxon>
    </lineage>
</organism>
<gene>
    <name evidence="1" type="ORF">NPX13_g3219</name>
</gene>
<proteinExistence type="predicted"/>
<dbReference type="Proteomes" id="UP001148614">
    <property type="component" value="Unassembled WGS sequence"/>
</dbReference>
<evidence type="ECO:0008006" key="3">
    <source>
        <dbReference type="Google" id="ProtNLM"/>
    </source>
</evidence>
<dbReference type="PANTHER" id="PTHR36578">
    <property type="entry name" value="CHROMOSOME 15, WHOLE GENOME SHOTGUN SEQUENCE"/>
    <property type="match status" value="1"/>
</dbReference>
<comment type="caution">
    <text evidence="1">The sequence shown here is derived from an EMBL/GenBank/DDBJ whole genome shotgun (WGS) entry which is preliminary data.</text>
</comment>
<dbReference type="EMBL" id="JANPWZ010000386">
    <property type="protein sequence ID" value="KAJ3577350.1"/>
    <property type="molecule type" value="Genomic_DNA"/>
</dbReference>
<dbReference type="PANTHER" id="PTHR36578:SF2">
    <property type="entry name" value="PA14 DOMAIN-CONTAINING PROTEIN"/>
    <property type="match status" value="1"/>
</dbReference>
<dbReference type="VEuPathDB" id="FungiDB:F4678DRAFT_287125"/>
<evidence type="ECO:0000313" key="2">
    <source>
        <dbReference type="Proteomes" id="UP001148614"/>
    </source>
</evidence>
<dbReference type="AlphaFoldDB" id="A0A9W8NI63"/>
<protein>
    <recommendedName>
        <fullName evidence="3">Apple domain-containing protein</fullName>
    </recommendedName>
</protein>
<evidence type="ECO:0000313" key="1">
    <source>
        <dbReference type="EMBL" id="KAJ3577350.1"/>
    </source>
</evidence>
<keyword evidence="2" id="KW-1185">Reference proteome</keyword>
<accession>A0A9W8NI63</accession>